<evidence type="ECO:0000313" key="4">
    <source>
        <dbReference type="Proteomes" id="UP000027920"/>
    </source>
</evidence>
<dbReference type="InterPro" id="IPR012942">
    <property type="entry name" value="SRR1-like"/>
</dbReference>
<dbReference type="EMBL" id="AMGV01000002">
    <property type="protein sequence ID" value="KEF61297.1"/>
    <property type="molecule type" value="Genomic_DNA"/>
</dbReference>
<dbReference type="PANTHER" id="PTHR42080:SF1">
    <property type="entry name" value="SRR1-LIKE DOMAIN-CONTAINING PROTEIN"/>
    <property type="match status" value="1"/>
</dbReference>
<organism evidence="3 4">
    <name type="scientific">Exophiala aquamarina CBS 119918</name>
    <dbReference type="NCBI Taxonomy" id="1182545"/>
    <lineage>
        <taxon>Eukaryota</taxon>
        <taxon>Fungi</taxon>
        <taxon>Dikarya</taxon>
        <taxon>Ascomycota</taxon>
        <taxon>Pezizomycotina</taxon>
        <taxon>Eurotiomycetes</taxon>
        <taxon>Chaetothyriomycetidae</taxon>
        <taxon>Chaetothyriales</taxon>
        <taxon>Herpotrichiellaceae</taxon>
        <taxon>Exophiala</taxon>
    </lineage>
</organism>
<gene>
    <name evidence="3" type="ORF">A1O9_02862</name>
</gene>
<dbReference type="AlphaFoldDB" id="A0A072PNK6"/>
<dbReference type="OrthoDB" id="5318346at2759"/>
<dbReference type="GeneID" id="25277803"/>
<feature type="region of interest" description="Disordered" evidence="1">
    <location>
        <begin position="1"/>
        <end position="21"/>
    </location>
</feature>
<dbReference type="PANTHER" id="PTHR42080">
    <property type="entry name" value="SRR1 DOMAIN-CONTAINING PROTEIN"/>
    <property type="match status" value="1"/>
</dbReference>
<evidence type="ECO:0000259" key="2">
    <source>
        <dbReference type="Pfam" id="PF07985"/>
    </source>
</evidence>
<sequence>MPHTSRKKKTSQNKRRQVLDDDGWTRVTTAGGLTAPALLVKNELAQDQQMLHFKWGIGDRSVNIRSWLPGPHKIHPGICLDKMLARYRILEAKWLESTSYAALRMALSKDRVAQHQRVVKTCLIFGSGSFSAAIIGREDVSFYQLAAFKSAIDLIEQVQGHRPESYAQEPYYTELDVELLGTLGISTVSHPRGFELINDNAFAYSPCAERWVELQIMHSQPTLWLHAHLQDRWPLDKDGKPSIVQLSNWMLNGRVRDPQNPDWSSLYGSELDPGVGERRLQEEYVINHQLYEAFKQSHQSLPLPDLNANNFPFQSCALHWPVEDGENTEKAATSPRLEVQEQLGQG</sequence>
<dbReference type="VEuPathDB" id="FungiDB:A1O9_02862"/>
<proteinExistence type="predicted"/>
<keyword evidence="4" id="KW-1185">Reference proteome</keyword>
<comment type="caution">
    <text evidence="3">The sequence shown here is derived from an EMBL/GenBank/DDBJ whole genome shotgun (WGS) entry which is preliminary data.</text>
</comment>
<dbReference type="RefSeq" id="XP_013263887.1">
    <property type="nucleotide sequence ID" value="XM_013408433.1"/>
</dbReference>
<evidence type="ECO:0000256" key="1">
    <source>
        <dbReference type="SAM" id="MobiDB-lite"/>
    </source>
</evidence>
<dbReference type="STRING" id="1182545.A0A072PNK6"/>
<dbReference type="Proteomes" id="UP000027920">
    <property type="component" value="Unassembled WGS sequence"/>
</dbReference>
<feature type="domain" description="SRR1-like" evidence="2">
    <location>
        <begin position="113"/>
        <end position="320"/>
    </location>
</feature>
<reference evidence="3 4" key="1">
    <citation type="submission" date="2013-03" db="EMBL/GenBank/DDBJ databases">
        <title>The Genome Sequence of Exophiala aquamarina CBS 119918.</title>
        <authorList>
            <consortium name="The Broad Institute Genomics Platform"/>
            <person name="Cuomo C."/>
            <person name="de Hoog S."/>
            <person name="Gorbushina A."/>
            <person name="Walker B."/>
            <person name="Young S.K."/>
            <person name="Zeng Q."/>
            <person name="Gargeya S."/>
            <person name="Fitzgerald M."/>
            <person name="Haas B."/>
            <person name="Abouelleil A."/>
            <person name="Allen A.W."/>
            <person name="Alvarado L."/>
            <person name="Arachchi H.M."/>
            <person name="Berlin A.M."/>
            <person name="Chapman S.B."/>
            <person name="Gainer-Dewar J."/>
            <person name="Goldberg J."/>
            <person name="Griggs A."/>
            <person name="Gujja S."/>
            <person name="Hansen M."/>
            <person name="Howarth C."/>
            <person name="Imamovic A."/>
            <person name="Ireland A."/>
            <person name="Larimer J."/>
            <person name="McCowan C."/>
            <person name="Murphy C."/>
            <person name="Pearson M."/>
            <person name="Poon T.W."/>
            <person name="Priest M."/>
            <person name="Roberts A."/>
            <person name="Saif S."/>
            <person name="Shea T."/>
            <person name="Sisk P."/>
            <person name="Sykes S."/>
            <person name="Wortman J."/>
            <person name="Nusbaum C."/>
            <person name="Birren B."/>
        </authorList>
    </citation>
    <scope>NUCLEOTIDE SEQUENCE [LARGE SCALE GENOMIC DNA]</scope>
    <source>
        <strain evidence="3 4">CBS 119918</strain>
    </source>
</reference>
<evidence type="ECO:0000313" key="3">
    <source>
        <dbReference type="EMBL" id="KEF61297.1"/>
    </source>
</evidence>
<name>A0A072PNK6_9EURO</name>
<accession>A0A072PNK6</accession>
<feature type="compositionally biased region" description="Basic residues" evidence="1">
    <location>
        <begin position="1"/>
        <end position="16"/>
    </location>
</feature>
<feature type="region of interest" description="Disordered" evidence="1">
    <location>
        <begin position="325"/>
        <end position="346"/>
    </location>
</feature>
<dbReference type="Pfam" id="PF07985">
    <property type="entry name" value="SRR1"/>
    <property type="match status" value="1"/>
</dbReference>
<protein>
    <recommendedName>
        <fullName evidence="2">SRR1-like domain-containing protein</fullName>
    </recommendedName>
</protein>
<dbReference type="HOGENOM" id="CLU_048152_2_0_1"/>